<gene>
    <name evidence="9" type="ORF">HannXRQ_Chr04g0125041</name>
    <name evidence="8" type="ORF">HanXRQr2_Chr04g0187711</name>
</gene>
<reference evidence="8" key="3">
    <citation type="submission" date="2020-06" db="EMBL/GenBank/DDBJ databases">
        <title>Helianthus annuus Genome sequencing and assembly Release 2.</title>
        <authorList>
            <person name="Gouzy J."/>
            <person name="Langlade N."/>
            <person name="Munos S."/>
        </authorList>
    </citation>
    <scope>NUCLEOTIDE SEQUENCE</scope>
    <source>
        <tissue evidence="8">Leaves</tissue>
    </source>
</reference>
<evidence type="ECO:0000256" key="6">
    <source>
        <dbReference type="RuleBase" id="RU367011"/>
    </source>
</evidence>
<evidence type="ECO:0000256" key="3">
    <source>
        <dbReference type="ARBA" id="ARBA00022723"/>
    </source>
</evidence>
<comment type="cofactor">
    <cofactor evidence="1 6">
        <name>Zn(2+)</name>
        <dbReference type="ChEBI" id="CHEBI:29105"/>
    </cofactor>
</comment>
<keyword evidence="3 6" id="KW-0479">Metal-binding</keyword>
<evidence type="ECO:0000256" key="2">
    <source>
        <dbReference type="ARBA" id="ARBA00012925"/>
    </source>
</evidence>
<dbReference type="PANTHER" id="PTHR18952">
    <property type="entry name" value="CARBONIC ANHYDRASE"/>
    <property type="match status" value="1"/>
</dbReference>
<evidence type="ECO:0000313" key="8">
    <source>
        <dbReference type="EMBL" id="KAF5811995.1"/>
    </source>
</evidence>
<dbReference type="EMBL" id="MNCJ02000319">
    <property type="protein sequence ID" value="KAF5811995.1"/>
    <property type="molecule type" value="Genomic_DNA"/>
</dbReference>
<reference evidence="8 10" key="1">
    <citation type="journal article" date="2017" name="Nature">
        <title>The sunflower genome provides insights into oil metabolism, flowering and Asterid evolution.</title>
        <authorList>
            <person name="Badouin H."/>
            <person name="Gouzy J."/>
            <person name="Grassa C.J."/>
            <person name="Murat F."/>
            <person name="Staton S.E."/>
            <person name="Cottret L."/>
            <person name="Lelandais-Briere C."/>
            <person name="Owens G.L."/>
            <person name="Carrere S."/>
            <person name="Mayjonade B."/>
            <person name="Legrand L."/>
            <person name="Gill N."/>
            <person name="Kane N.C."/>
            <person name="Bowers J.E."/>
            <person name="Hubner S."/>
            <person name="Bellec A."/>
            <person name="Berard A."/>
            <person name="Berges H."/>
            <person name="Blanchet N."/>
            <person name="Boniface M.C."/>
            <person name="Brunel D."/>
            <person name="Catrice O."/>
            <person name="Chaidir N."/>
            <person name="Claudel C."/>
            <person name="Donnadieu C."/>
            <person name="Faraut T."/>
            <person name="Fievet G."/>
            <person name="Helmstetter N."/>
            <person name="King M."/>
            <person name="Knapp S.J."/>
            <person name="Lai Z."/>
            <person name="Le Paslier M.C."/>
            <person name="Lippi Y."/>
            <person name="Lorenzon L."/>
            <person name="Mandel J.R."/>
            <person name="Marage G."/>
            <person name="Marchand G."/>
            <person name="Marquand E."/>
            <person name="Bret-Mestries E."/>
            <person name="Morien E."/>
            <person name="Nambeesan S."/>
            <person name="Nguyen T."/>
            <person name="Pegot-Espagnet P."/>
            <person name="Pouilly N."/>
            <person name="Raftis F."/>
            <person name="Sallet E."/>
            <person name="Schiex T."/>
            <person name="Thomas J."/>
            <person name="Vandecasteele C."/>
            <person name="Vares D."/>
            <person name="Vear F."/>
            <person name="Vautrin S."/>
            <person name="Crespi M."/>
            <person name="Mangin B."/>
            <person name="Burke J.M."/>
            <person name="Salse J."/>
            <person name="Munos S."/>
            <person name="Vincourt P."/>
            <person name="Rieseberg L.H."/>
            <person name="Langlade N.B."/>
        </authorList>
    </citation>
    <scope>NUCLEOTIDE SEQUENCE [LARGE SCALE GENOMIC DNA]</scope>
    <source>
        <strain evidence="10">cv. SF193</strain>
        <tissue evidence="8">Leaves</tissue>
    </source>
</reference>
<dbReference type="OMA" id="CYDKPSC"/>
<protein>
    <recommendedName>
        <fullName evidence="2 6">Carbonic anhydrase</fullName>
        <ecNumber evidence="2 6">4.2.1.1</ecNumber>
    </recommendedName>
</protein>
<dbReference type="GO" id="GO:0004089">
    <property type="term" value="F:carbonate dehydratase activity"/>
    <property type="evidence" value="ECO:0007669"/>
    <property type="project" value="UniProtKB-UniRule"/>
</dbReference>
<dbReference type="InterPro" id="IPR036398">
    <property type="entry name" value="CA_dom_sf"/>
</dbReference>
<organism evidence="9 10">
    <name type="scientific">Helianthus annuus</name>
    <name type="common">Common sunflower</name>
    <dbReference type="NCBI Taxonomy" id="4232"/>
    <lineage>
        <taxon>Eukaryota</taxon>
        <taxon>Viridiplantae</taxon>
        <taxon>Streptophyta</taxon>
        <taxon>Embryophyta</taxon>
        <taxon>Tracheophyta</taxon>
        <taxon>Spermatophyta</taxon>
        <taxon>Magnoliopsida</taxon>
        <taxon>eudicotyledons</taxon>
        <taxon>Gunneridae</taxon>
        <taxon>Pentapetalae</taxon>
        <taxon>asterids</taxon>
        <taxon>campanulids</taxon>
        <taxon>Asterales</taxon>
        <taxon>Asteraceae</taxon>
        <taxon>Asteroideae</taxon>
        <taxon>Heliantheae alliance</taxon>
        <taxon>Heliantheae</taxon>
        <taxon>Helianthus</taxon>
    </lineage>
</organism>
<dbReference type="Pfam" id="PF00194">
    <property type="entry name" value="Carb_anhydrase"/>
    <property type="match status" value="1"/>
</dbReference>
<evidence type="ECO:0000256" key="5">
    <source>
        <dbReference type="ARBA" id="ARBA00023239"/>
    </source>
</evidence>
<sequence>MIIALRLRKTVSPNLVFNLATMSNPNLSPFLFICLMIISSHSISICMADESNEASIRHRLMPGTSKNDMPQTTLVDDRRKTLNRINGVLRDTDTGGEEEFNYIEATALGPKNWGSLKPDWKICADGKSQSPINIDANSAQVMPGDLKRAYIDAPAVLINGVNNIGVIWKGDAGGIEVNGSTYKLVQCHWHTPSEHTIDGKRFDAELHLVHSNGMGQKAVVGILQNIGPPDPFIGNLTEEIDVLDTNEEIDLEKISATNIKDGSKTNYRYFGSFTTPPCTEGVIWTIEAQVRSISQGQINLLKGSHQREFRENARPIQLLGERQIWKFDLPGATE</sequence>
<dbReference type="InterPro" id="IPR023561">
    <property type="entry name" value="Carbonic_anhydrase_a-class"/>
</dbReference>
<evidence type="ECO:0000313" key="10">
    <source>
        <dbReference type="Proteomes" id="UP000215914"/>
    </source>
</evidence>
<dbReference type="SMART" id="SM01057">
    <property type="entry name" value="Carb_anhydrase"/>
    <property type="match status" value="1"/>
</dbReference>
<feature type="domain" description="Alpha-carbonic anhydrase" evidence="7">
    <location>
        <begin position="98"/>
        <end position="328"/>
    </location>
</feature>
<evidence type="ECO:0000256" key="4">
    <source>
        <dbReference type="ARBA" id="ARBA00022833"/>
    </source>
</evidence>
<dbReference type="PANTHER" id="PTHR18952:SF208">
    <property type="entry name" value="CARBONIC ANHYDRASE XA-RELATED"/>
    <property type="match status" value="1"/>
</dbReference>
<dbReference type="PROSITE" id="PS51144">
    <property type="entry name" value="ALPHA_CA_2"/>
    <property type="match status" value="1"/>
</dbReference>
<accession>A0A251V509</accession>
<dbReference type="InterPro" id="IPR018338">
    <property type="entry name" value="Carbonic_anhydrase_a-class_CS"/>
</dbReference>
<dbReference type="PROSITE" id="PS00162">
    <property type="entry name" value="ALPHA_CA_1"/>
    <property type="match status" value="1"/>
</dbReference>
<keyword evidence="10" id="KW-1185">Reference proteome</keyword>
<evidence type="ECO:0000259" key="7">
    <source>
        <dbReference type="PROSITE" id="PS51144"/>
    </source>
</evidence>
<dbReference type="Gene3D" id="3.10.200.10">
    <property type="entry name" value="Alpha carbonic anhydrase"/>
    <property type="match status" value="1"/>
</dbReference>
<name>A0A251V509_HELAN</name>
<dbReference type="GO" id="GO:0008270">
    <property type="term" value="F:zinc ion binding"/>
    <property type="evidence" value="ECO:0007669"/>
    <property type="project" value="UniProtKB-UniRule"/>
</dbReference>
<dbReference type="STRING" id="4232.A0A251V509"/>
<dbReference type="Proteomes" id="UP000215914">
    <property type="component" value="Chromosome 4"/>
</dbReference>
<proteinExistence type="inferred from homology"/>
<dbReference type="SUPFAM" id="SSF51069">
    <property type="entry name" value="Carbonic anhydrase"/>
    <property type="match status" value="1"/>
</dbReference>
<dbReference type="GO" id="GO:0016836">
    <property type="term" value="F:hydro-lyase activity"/>
    <property type="evidence" value="ECO:0000318"/>
    <property type="project" value="GO_Central"/>
</dbReference>
<keyword evidence="4 6" id="KW-0862">Zinc</keyword>
<evidence type="ECO:0000256" key="1">
    <source>
        <dbReference type="ARBA" id="ARBA00001947"/>
    </source>
</evidence>
<evidence type="ECO:0000313" key="9">
    <source>
        <dbReference type="EMBL" id="OTG29691.1"/>
    </source>
</evidence>
<dbReference type="InParanoid" id="A0A251V509"/>
<dbReference type="InterPro" id="IPR001148">
    <property type="entry name" value="CA_dom"/>
</dbReference>
<comment type="function">
    <text evidence="6">Reversible hydration of carbon dioxide.</text>
</comment>
<comment type="catalytic activity">
    <reaction evidence="6">
        <text>hydrogencarbonate + H(+) = CO2 + H2O</text>
        <dbReference type="Rhea" id="RHEA:10748"/>
        <dbReference type="ChEBI" id="CHEBI:15377"/>
        <dbReference type="ChEBI" id="CHEBI:15378"/>
        <dbReference type="ChEBI" id="CHEBI:16526"/>
        <dbReference type="ChEBI" id="CHEBI:17544"/>
        <dbReference type="EC" id="4.2.1.1"/>
    </reaction>
</comment>
<dbReference type="CDD" id="cd03124">
    <property type="entry name" value="alpha_CA_prokaryotic_like"/>
    <property type="match status" value="1"/>
</dbReference>
<comment type="similarity">
    <text evidence="6">Belongs to the alpha-carbonic anhydrase family.</text>
</comment>
<dbReference type="InterPro" id="IPR041891">
    <property type="entry name" value="Alpha_CA_prokaryot-like"/>
</dbReference>
<dbReference type="EC" id="4.2.1.1" evidence="2 6"/>
<dbReference type="AlphaFoldDB" id="A0A251V509"/>
<reference evidence="9" key="2">
    <citation type="submission" date="2017-02" db="EMBL/GenBank/DDBJ databases">
        <title>Sunflower complete genome.</title>
        <authorList>
            <person name="Langlade N."/>
            <person name="Munos S."/>
        </authorList>
    </citation>
    <scope>NUCLEOTIDE SEQUENCE [LARGE SCALE GENOMIC DNA]</scope>
    <source>
        <tissue evidence="9">Leaves</tissue>
    </source>
</reference>
<dbReference type="Gramene" id="mRNA:HanXRQr2_Chr04g0187711">
    <property type="protein sequence ID" value="mRNA:HanXRQr2_Chr04g0187711"/>
    <property type="gene ID" value="HanXRQr2_Chr04g0187711"/>
</dbReference>
<keyword evidence="5 6" id="KW-0456">Lyase</keyword>
<dbReference type="EMBL" id="CM007893">
    <property type="protein sequence ID" value="OTG29691.1"/>
    <property type="molecule type" value="Genomic_DNA"/>
</dbReference>